<dbReference type="AlphaFoldDB" id="A0A1F7VCX1"/>
<evidence type="ECO:0000259" key="1">
    <source>
        <dbReference type="Pfam" id="PF12706"/>
    </source>
</evidence>
<gene>
    <name evidence="2" type="ORF">A3I41_01000</name>
</gene>
<proteinExistence type="predicted"/>
<dbReference type="EMBL" id="MGEQ01000001">
    <property type="protein sequence ID" value="OGL88283.1"/>
    <property type="molecule type" value="Genomic_DNA"/>
</dbReference>
<accession>A0A1F7VCX1</accession>
<sequence length="334" mass="38042">MARIPALQGNGFSQETMLDMMKPKGKFYGVRGSFVIGDTKIGGHTTCHTLQFGRKLIIFDFGSGMIDIGNELMKRYLMPGKTIKDVDVFLNQYVAQGSDIKNLGQALLESGHLNQEEELDLTFMSSHVHGDHLFGAQAFKPIFSPKTKIHMIGGLHCGMNLFEVMQQFNFRPPVFPVPWEYLGSKRDLRVIEPNEHFEIENDLQPIKVWVLPMNHPNGSYGYRFEWCGHVIAVTLDHEHGKDEFDKNIVRLWEGADVVVTEVQYTKKMYEDKRQGYGHITAEAAAQHAIEAKPKRIITTHHDPDADYDTVQEIARTIERHSHIQTTFAVQGMVF</sequence>
<evidence type="ECO:0000313" key="3">
    <source>
        <dbReference type="Proteomes" id="UP000176593"/>
    </source>
</evidence>
<comment type="caution">
    <text evidence="2">The sequence shown here is derived from an EMBL/GenBank/DDBJ whole genome shotgun (WGS) entry which is preliminary data.</text>
</comment>
<dbReference type="InterPro" id="IPR001279">
    <property type="entry name" value="Metallo-B-lactamas"/>
</dbReference>
<feature type="domain" description="Metallo-beta-lactamase" evidence="1">
    <location>
        <begin position="118"/>
        <end position="301"/>
    </location>
</feature>
<name>A0A1F7VCX1_9BACT</name>
<dbReference type="SUPFAM" id="SSF56281">
    <property type="entry name" value="Metallo-hydrolase/oxidoreductase"/>
    <property type="match status" value="1"/>
</dbReference>
<organism evidence="2 3">
    <name type="scientific">Candidatus Uhrbacteria bacterium RIFCSPLOWO2_02_FULL_48_18</name>
    <dbReference type="NCBI Taxonomy" id="1802408"/>
    <lineage>
        <taxon>Bacteria</taxon>
        <taxon>Candidatus Uhriibacteriota</taxon>
    </lineage>
</organism>
<protein>
    <recommendedName>
        <fullName evidence="1">Metallo-beta-lactamase domain-containing protein</fullName>
    </recommendedName>
</protein>
<dbReference type="Pfam" id="PF12706">
    <property type="entry name" value="Lactamase_B_2"/>
    <property type="match status" value="1"/>
</dbReference>
<dbReference type="Proteomes" id="UP000176593">
    <property type="component" value="Unassembled WGS sequence"/>
</dbReference>
<reference evidence="2 3" key="1">
    <citation type="journal article" date="2016" name="Nat. Commun.">
        <title>Thousands of microbial genomes shed light on interconnected biogeochemical processes in an aquifer system.</title>
        <authorList>
            <person name="Anantharaman K."/>
            <person name="Brown C.T."/>
            <person name="Hug L.A."/>
            <person name="Sharon I."/>
            <person name="Castelle C.J."/>
            <person name="Probst A.J."/>
            <person name="Thomas B.C."/>
            <person name="Singh A."/>
            <person name="Wilkins M.J."/>
            <person name="Karaoz U."/>
            <person name="Brodie E.L."/>
            <person name="Williams K.H."/>
            <person name="Hubbard S.S."/>
            <person name="Banfield J.F."/>
        </authorList>
    </citation>
    <scope>NUCLEOTIDE SEQUENCE [LARGE SCALE GENOMIC DNA]</scope>
</reference>
<evidence type="ECO:0000313" key="2">
    <source>
        <dbReference type="EMBL" id="OGL88283.1"/>
    </source>
</evidence>
<dbReference type="Gene3D" id="3.60.15.10">
    <property type="entry name" value="Ribonuclease Z/Hydroxyacylglutathione hydrolase-like"/>
    <property type="match status" value="1"/>
</dbReference>
<dbReference type="InterPro" id="IPR036866">
    <property type="entry name" value="RibonucZ/Hydroxyglut_hydro"/>
</dbReference>